<reference evidence="3 4" key="1">
    <citation type="submission" date="2019-11" db="EMBL/GenBank/DDBJ databases">
        <title>Agromyces kandeliae sp. nov., isolated from mangrove soil.</title>
        <authorList>
            <person name="Wang R."/>
        </authorList>
    </citation>
    <scope>NUCLEOTIDE SEQUENCE [LARGE SCALE GENOMIC DNA]</scope>
    <source>
        <strain evidence="3 4">JCM 11433</strain>
    </source>
</reference>
<dbReference type="Gene3D" id="3.40.50.1240">
    <property type="entry name" value="Phosphoglycerate mutase-like"/>
    <property type="match status" value="1"/>
</dbReference>
<dbReference type="InterPro" id="IPR013078">
    <property type="entry name" value="His_Pase_superF_clade-1"/>
</dbReference>
<feature type="active site" description="Proton donor/acceptor" evidence="1">
    <location>
        <position position="135"/>
    </location>
</feature>
<sequence>MGCSFVHGMSMRPRVRPDEVPGIRAAHGDLLGVRTEAVAHAASAQRAPPRLEPMHLALVRHGQTDWNLRGLMQGRTDIPLNDTGRAQAAAAARALDPADWDVLVSSSLGRARETAAILADGLGLPVVGEYDDLVEQDFGDAEGTLVSQIDERWPGREFPGKELEHEVGPRGARALEQIAADHGGARVLAVAHGTLIRHVLGELSGHEARSYPKLDNLSVSRVRRADAAWQVLTVGGAPFDEVLPWLLPAPVEAEELGRTA</sequence>
<keyword evidence="4" id="KW-1185">Reference proteome</keyword>
<dbReference type="PANTHER" id="PTHR48100">
    <property type="entry name" value="BROAD-SPECIFICITY PHOSPHATASE YOR283W-RELATED"/>
    <property type="match status" value="1"/>
</dbReference>
<dbReference type="EMBL" id="WMLB01000037">
    <property type="protein sequence ID" value="MTH69895.1"/>
    <property type="molecule type" value="Genomic_DNA"/>
</dbReference>
<feature type="binding site" evidence="2">
    <location>
        <begin position="60"/>
        <end position="67"/>
    </location>
    <ligand>
        <name>substrate</name>
    </ligand>
</feature>
<dbReference type="Proteomes" id="UP000433071">
    <property type="component" value="Unassembled WGS sequence"/>
</dbReference>
<dbReference type="GO" id="GO:0005737">
    <property type="term" value="C:cytoplasm"/>
    <property type="evidence" value="ECO:0007669"/>
    <property type="project" value="TreeGrafter"/>
</dbReference>
<evidence type="ECO:0000256" key="1">
    <source>
        <dbReference type="PIRSR" id="PIRSR613078-1"/>
    </source>
</evidence>
<accession>A0A6I3M9K9</accession>
<dbReference type="OrthoDB" id="4697614at2"/>
<dbReference type="InterPro" id="IPR001345">
    <property type="entry name" value="PG/BPGM_mutase_AS"/>
</dbReference>
<dbReference type="SUPFAM" id="SSF53254">
    <property type="entry name" value="Phosphoglycerate mutase-like"/>
    <property type="match status" value="1"/>
</dbReference>
<feature type="active site" description="Tele-phosphohistidine intermediate" evidence="1">
    <location>
        <position position="61"/>
    </location>
</feature>
<dbReference type="PANTHER" id="PTHR48100:SF59">
    <property type="entry name" value="ADENOSYLCOBALAMIN_ALPHA-RIBAZOLE PHOSPHATASE"/>
    <property type="match status" value="1"/>
</dbReference>
<evidence type="ECO:0000256" key="2">
    <source>
        <dbReference type="PIRSR" id="PIRSR613078-2"/>
    </source>
</evidence>
<dbReference type="InterPro" id="IPR050275">
    <property type="entry name" value="PGM_Phosphatase"/>
</dbReference>
<dbReference type="Pfam" id="PF00300">
    <property type="entry name" value="His_Phos_1"/>
    <property type="match status" value="1"/>
</dbReference>
<organism evidence="3 4">
    <name type="scientific">Agromyces bracchium</name>
    <dbReference type="NCBI Taxonomy" id="88376"/>
    <lineage>
        <taxon>Bacteria</taxon>
        <taxon>Bacillati</taxon>
        <taxon>Actinomycetota</taxon>
        <taxon>Actinomycetes</taxon>
        <taxon>Micrococcales</taxon>
        <taxon>Microbacteriaceae</taxon>
        <taxon>Agromyces</taxon>
    </lineage>
</organism>
<name>A0A6I3M9K9_9MICO</name>
<feature type="binding site" evidence="2">
    <location>
        <position position="110"/>
    </location>
    <ligand>
        <name>substrate</name>
    </ligand>
</feature>
<dbReference type="GO" id="GO:0016791">
    <property type="term" value="F:phosphatase activity"/>
    <property type="evidence" value="ECO:0007669"/>
    <property type="project" value="TreeGrafter"/>
</dbReference>
<protein>
    <submittedName>
        <fullName evidence="3">Histidine phosphatase family protein</fullName>
    </submittedName>
</protein>
<dbReference type="PROSITE" id="PS00175">
    <property type="entry name" value="PG_MUTASE"/>
    <property type="match status" value="1"/>
</dbReference>
<dbReference type="CDD" id="cd07067">
    <property type="entry name" value="HP_PGM_like"/>
    <property type="match status" value="1"/>
</dbReference>
<comment type="caution">
    <text evidence="3">The sequence shown here is derived from an EMBL/GenBank/DDBJ whole genome shotgun (WGS) entry which is preliminary data.</text>
</comment>
<evidence type="ECO:0000313" key="3">
    <source>
        <dbReference type="EMBL" id="MTH69895.1"/>
    </source>
</evidence>
<dbReference type="AlphaFoldDB" id="A0A6I3M9K9"/>
<dbReference type="SMART" id="SM00855">
    <property type="entry name" value="PGAM"/>
    <property type="match status" value="1"/>
</dbReference>
<dbReference type="InterPro" id="IPR029033">
    <property type="entry name" value="His_PPase_superfam"/>
</dbReference>
<evidence type="ECO:0000313" key="4">
    <source>
        <dbReference type="Proteomes" id="UP000433071"/>
    </source>
</evidence>
<gene>
    <name evidence="3" type="ORF">GJ743_16100</name>
</gene>
<proteinExistence type="predicted"/>